<reference evidence="1 2" key="1">
    <citation type="submission" date="2019-10" db="EMBL/GenBank/DDBJ databases">
        <title>Actinomadura rubteroloni sp. nov. and Actinomadura macrotermitis sp. nov., isolated from the gut of fungus growing-termite Macrotermes natalensis.</title>
        <authorList>
            <person name="Benndorf R."/>
            <person name="Martin K."/>
            <person name="Kuefner M."/>
            <person name="De Beer W."/>
            <person name="Kaster A.-K."/>
            <person name="Vollmers J."/>
            <person name="Poulsen M."/>
            <person name="Beemelmanns C."/>
        </authorList>
    </citation>
    <scope>NUCLEOTIDE SEQUENCE [LARGE SCALE GENOMIC DNA]</scope>
    <source>
        <strain evidence="1 2">RB68</strain>
    </source>
</reference>
<dbReference type="AlphaFoldDB" id="A0A7K0BTH4"/>
<evidence type="ECO:0000313" key="1">
    <source>
        <dbReference type="EMBL" id="MQY04451.1"/>
    </source>
</evidence>
<evidence type="ECO:0000313" key="2">
    <source>
        <dbReference type="Proteomes" id="UP000487268"/>
    </source>
</evidence>
<dbReference type="RefSeq" id="WP_207709672.1">
    <property type="nucleotide sequence ID" value="NZ_WEGH01000002.1"/>
</dbReference>
<proteinExistence type="predicted"/>
<keyword evidence="2" id="KW-1185">Reference proteome</keyword>
<dbReference type="SUPFAM" id="SSF160424">
    <property type="entry name" value="BH3703-like"/>
    <property type="match status" value="1"/>
</dbReference>
<dbReference type="EMBL" id="WEGH01000002">
    <property type="protein sequence ID" value="MQY04451.1"/>
    <property type="molecule type" value="Genomic_DNA"/>
</dbReference>
<sequence>MTETSGGRPGPGQGPWPYDQGRYDQLIQWTGSVLLDVVAPGWRRIDLKILMTVAAADAALTVITEDGGGSAVPAPQGLLQGAAELRSMMYRPGEGTWFGMRYMMEPPGRYWVTFNPAFDPQWDLPRSAFAADLAAFPRDDEHVPRWLRERAGTAGAR</sequence>
<gene>
    <name evidence="1" type="ORF">ACRB68_25050</name>
</gene>
<dbReference type="Proteomes" id="UP000487268">
    <property type="component" value="Unassembled WGS sequence"/>
</dbReference>
<comment type="caution">
    <text evidence="1">The sequence shown here is derived from an EMBL/GenBank/DDBJ whole genome shotgun (WGS) entry which is preliminary data.</text>
</comment>
<organism evidence="1 2">
    <name type="scientific">Actinomadura macrotermitis</name>
    <dbReference type="NCBI Taxonomy" id="2585200"/>
    <lineage>
        <taxon>Bacteria</taxon>
        <taxon>Bacillati</taxon>
        <taxon>Actinomycetota</taxon>
        <taxon>Actinomycetes</taxon>
        <taxon>Streptosporangiales</taxon>
        <taxon>Thermomonosporaceae</taxon>
        <taxon>Actinomadura</taxon>
    </lineage>
</organism>
<dbReference type="InterPro" id="IPR036170">
    <property type="entry name" value="YezG-like_sf"/>
</dbReference>
<accession>A0A7K0BTH4</accession>
<name>A0A7K0BTH4_9ACTN</name>
<protein>
    <submittedName>
        <fullName evidence="1">Uncharacterized protein</fullName>
    </submittedName>
</protein>